<dbReference type="Proteomes" id="UP001231649">
    <property type="component" value="Chromosome 10"/>
</dbReference>
<sequence>MPLTCCNFSENRININLYPRLKLCIEYIITIICWGLQTRVYTMIFLILGYKACKLFFWKYCTYGYPHLPAEILETFLYKQRSSKLVLHQSKPYCIYDEILNNTDYLSIKEVTRNVHDFSANGLVNGSYAPEHCNALFSVAIIVPFKNRHRQLDVFLPYIHNFLRKQNIHYRLYVIEQQDEKMFNKGILYNVGAKTAMLHKFPCVVLHDLDLLPVDAGNLYVCTNEPRHMSASIDKFRFMLPYEELIGGVTALKTEQYVAMNGYSNRFQGWGGEDDDFQRRLAPQGLKLVRFPIERSRYIMLGHPQERHNTNRYKVMEENIKYGFVTDGLSTLPHVSVRISNHPLFTLVRVQL</sequence>
<comment type="caution">
    <text evidence="1">The sequence shown here is derived from an EMBL/GenBank/DDBJ whole genome shotgun (WGS) entry which is preliminary data.</text>
</comment>
<reference evidence="1" key="1">
    <citation type="submission" date="2023-03" db="EMBL/GenBank/DDBJ databases">
        <title>Chromosome-level genomes of two armyworms, Mythimna separata and Mythimna loreyi, provide insights into the biosynthesis and reception of sex pheromones.</title>
        <authorList>
            <person name="Zhao H."/>
        </authorList>
    </citation>
    <scope>NUCLEOTIDE SEQUENCE</scope>
    <source>
        <strain evidence="1">BeijingLab</strain>
    </source>
</reference>
<gene>
    <name evidence="1" type="ORF">PYW08_000904</name>
</gene>
<organism evidence="1 2">
    <name type="scientific">Mythimna loreyi</name>
    <dbReference type="NCBI Taxonomy" id="667449"/>
    <lineage>
        <taxon>Eukaryota</taxon>
        <taxon>Metazoa</taxon>
        <taxon>Ecdysozoa</taxon>
        <taxon>Arthropoda</taxon>
        <taxon>Hexapoda</taxon>
        <taxon>Insecta</taxon>
        <taxon>Pterygota</taxon>
        <taxon>Neoptera</taxon>
        <taxon>Endopterygota</taxon>
        <taxon>Lepidoptera</taxon>
        <taxon>Glossata</taxon>
        <taxon>Ditrysia</taxon>
        <taxon>Noctuoidea</taxon>
        <taxon>Noctuidae</taxon>
        <taxon>Noctuinae</taxon>
        <taxon>Hadenini</taxon>
        <taxon>Mythimna</taxon>
    </lineage>
</organism>
<proteinExistence type="predicted"/>
<protein>
    <submittedName>
        <fullName evidence="1">Uncharacterized protein</fullName>
    </submittedName>
</protein>
<name>A0ACC2R354_9NEOP</name>
<keyword evidence="2" id="KW-1185">Reference proteome</keyword>
<accession>A0ACC2R354</accession>
<dbReference type="EMBL" id="CM056786">
    <property type="protein sequence ID" value="KAJ8729323.1"/>
    <property type="molecule type" value="Genomic_DNA"/>
</dbReference>
<evidence type="ECO:0000313" key="1">
    <source>
        <dbReference type="EMBL" id="KAJ8729323.1"/>
    </source>
</evidence>
<evidence type="ECO:0000313" key="2">
    <source>
        <dbReference type="Proteomes" id="UP001231649"/>
    </source>
</evidence>